<dbReference type="Proteomes" id="UP001303222">
    <property type="component" value="Unassembled WGS sequence"/>
</dbReference>
<feature type="non-terminal residue" evidence="1">
    <location>
        <position position="1"/>
    </location>
</feature>
<sequence>GLSQIHHSTAPRLCLTQFRDLRTGSLGLGSSCSTDNPTGPPSATLLFFKVDDGMALRIDE</sequence>
<evidence type="ECO:0000313" key="2">
    <source>
        <dbReference type="Proteomes" id="UP001303222"/>
    </source>
</evidence>
<evidence type="ECO:0000313" key="1">
    <source>
        <dbReference type="EMBL" id="KAK3954337.1"/>
    </source>
</evidence>
<protein>
    <submittedName>
        <fullName evidence="1">Uncharacterized protein</fullName>
    </submittedName>
</protein>
<reference evidence="1" key="1">
    <citation type="journal article" date="2023" name="Mol. Phylogenet. Evol.">
        <title>Genome-scale phylogeny and comparative genomics of the fungal order Sordariales.</title>
        <authorList>
            <person name="Hensen N."/>
            <person name="Bonometti L."/>
            <person name="Westerberg I."/>
            <person name="Brannstrom I.O."/>
            <person name="Guillou S."/>
            <person name="Cros-Aarteil S."/>
            <person name="Calhoun S."/>
            <person name="Haridas S."/>
            <person name="Kuo A."/>
            <person name="Mondo S."/>
            <person name="Pangilinan J."/>
            <person name="Riley R."/>
            <person name="LaButti K."/>
            <person name="Andreopoulos B."/>
            <person name="Lipzen A."/>
            <person name="Chen C."/>
            <person name="Yan M."/>
            <person name="Daum C."/>
            <person name="Ng V."/>
            <person name="Clum A."/>
            <person name="Steindorff A."/>
            <person name="Ohm R.A."/>
            <person name="Martin F."/>
            <person name="Silar P."/>
            <person name="Natvig D.O."/>
            <person name="Lalanne C."/>
            <person name="Gautier V."/>
            <person name="Ament-Velasquez S.L."/>
            <person name="Kruys A."/>
            <person name="Hutchinson M.I."/>
            <person name="Powell A.J."/>
            <person name="Barry K."/>
            <person name="Miller A.N."/>
            <person name="Grigoriev I.V."/>
            <person name="Debuchy R."/>
            <person name="Gladieux P."/>
            <person name="Hiltunen Thoren M."/>
            <person name="Johannesson H."/>
        </authorList>
    </citation>
    <scope>NUCLEOTIDE SEQUENCE</scope>
    <source>
        <strain evidence="1">CBS 626.80</strain>
    </source>
</reference>
<keyword evidence="2" id="KW-1185">Reference proteome</keyword>
<accession>A0AAN6NYC7</accession>
<name>A0AAN6NYC7_9PEZI</name>
<reference evidence="1" key="2">
    <citation type="submission" date="2023-06" db="EMBL/GenBank/DDBJ databases">
        <authorList>
            <consortium name="Lawrence Berkeley National Laboratory"/>
            <person name="Mondo S.J."/>
            <person name="Hensen N."/>
            <person name="Bonometti L."/>
            <person name="Westerberg I."/>
            <person name="Brannstrom I.O."/>
            <person name="Guillou S."/>
            <person name="Cros-Aarteil S."/>
            <person name="Calhoun S."/>
            <person name="Haridas S."/>
            <person name="Kuo A."/>
            <person name="Pangilinan J."/>
            <person name="Riley R."/>
            <person name="Labutti K."/>
            <person name="Andreopoulos B."/>
            <person name="Lipzen A."/>
            <person name="Chen C."/>
            <person name="Yanf M."/>
            <person name="Daum C."/>
            <person name="Ng V."/>
            <person name="Clum A."/>
            <person name="Steindorff A."/>
            <person name="Ohm R."/>
            <person name="Martin F."/>
            <person name="Silar P."/>
            <person name="Natvig D."/>
            <person name="Lalanne C."/>
            <person name="Gautier V."/>
            <person name="Ament-Velasquez S.L."/>
            <person name="Kruys A."/>
            <person name="Hutchinson M.I."/>
            <person name="Powell A.J."/>
            <person name="Barry K."/>
            <person name="Miller A.N."/>
            <person name="Grigoriev I.V."/>
            <person name="Debuchy R."/>
            <person name="Gladieux P."/>
            <person name="Thoren M.H."/>
            <person name="Johannesson H."/>
        </authorList>
    </citation>
    <scope>NUCLEOTIDE SEQUENCE</scope>
    <source>
        <strain evidence="1">CBS 626.80</strain>
    </source>
</reference>
<comment type="caution">
    <text evidence="1">The sequence shown here is derived from an EMBL/GenBank/DDBJ whole genome shotgun (WGS) entry which is preliminary data.</text>
</comment>
<dbReference type="EMBL" id="MU859091">
    <property type="protein sequence ID" value="KAK3954337.1"/>
    <property type="molecule type" value="Genomic_DNA"/>
</dbReference>
<dbReference type="AlphaFoldDB" id="A0AAN6NYC7"/>
<organism evidence="1 2">
    <name type="scientific">Pseudoneurospora amorphoporcata</name>
    <dbReference type="NCBI Taxonomy" id="241081"/>
    <lineage>
        <taxon>Eukaryota</taxon>
        <taxon>Fungi</taxon>
        <taxon>Dikarya</taxon>
        <taxon>Ascomycota</taxon>
        <taxon>Pezizomycotina</taxon>
        <taxon>Sordariomycetes</taxon>
        <taxon>Sordariomycetidae</taxon>
        <taxon>Sordariales</taxon>
        <taxon>Sordariaceae</taxon>
        <taxon>Pseudoneurospora</taxon>
    </lineage>
</organism>
<gene>
    <name evidence="1" type="ORF">QBC32DRAFT_207917</name>
</gene>
<proteinExistence type="predicted"/>